<gene>
    <name evidence="4" type="ORF">HU727_021390</name>
    <name evidence="3" type="ORF">HU727_23240</name>
</gene>
<dbReference type="InterPro" id="IPR029002">
    <property type="entry name" value="PLPC/GPLD1"/>
</dbReference>
<feature type="domain" description="Phospholipase C/D" evidence="2">
    <location>
        <begin position="6"/>
        <end position="225"/>
    </location>
</feature>
<evidence type="ECO:0000313" key="3">
    <source>
        <dbReference type="EMBL" id="MBC3344557.1"/>
    </source>
</evidence>
<dbReference type="EMBL" id="JABWQP010000018">
    <property type="protein sequence ID" value="MBC3344557.1"/>
    <property type="molecule type" value="Genomic_DNA"/>
</dbReference>
<dbReference type="RefSeq" id="WP_186534069.1">
    <property type="nucleotide sequence ID" value="NZ_JABWQP020000013.1"/>
</dbReference>
<dbReference type="Pfam" id="PF00882">
    <property type="entry name" value="Zn_dep_PLPC"/>
    <property type="match status" value="1"/>
</dbReference>
<reference evidence="4" key="3">
    <citation type="submission" date="2021-06" db="EMBL/GenBank/DDBJ databases">
        <title>Updating the genus Pseudomonas: Description of 43 new species and partition of the Pseudomonas putida group.</title>
        <authorList>
            <person name="Girard L."/>
            <person name="Lood C."/>
            <person name="Vandamme P."/>
            <person name="Rokni-Zadeh H."/>
            <person name="Van Noort V."/>
            <person name="Hofte M."/>
            <person name="Lavigne R."/>
            <person name="De Mot R."/>
        </authorList>
    </citation>
    <scope>NUCLEOTIDE SEQUENCE</scope>
    <source>
        <strain evidence="4">SWRI153</strain>
    </source>
</reference>
<dbReference type="Proteomes" id="UP000648816">
    <property type="component" value="Unassembled WGS sequence"/>
</dbReference>
<evidence type="ECO:0000313" key="4">
    <source>
        <dbReference type="EMBL" id="MBV4488143.1"/>
    </source>
</evidence>
<reference evidence="3" key="2">
    <citation type="submission" date="2020-07" db="EMBL/GenBank/DDBJ databases">
        <authorList>
            <person name="Lood C."/>
            <person name="Girard L."/>
        </authorList>
    </citation>
    <scope>NUCLEOTIDE SEQUENCE</scope>
    <source>
        <strain evidence="3">SWRI153</strain>
    </source>
</reference>
<evidence type="ECO:0000256" key="1">
    <source>
        <dbReference type="SAM" id="Phobius"/>
    </source>
</evidence>
<keyword evidence="5" id="KW-1185">Reference proteome</keyword>
<evidence type="ECO:0000259" key="2">
    <source>
        <dbReference type="Pfam" id="PF00882"/>
    </source>
</evidence>
<sequence>MPGVFTHFLTMRAIKDSLAPELKQLMDDFPEHAHFGSVGPDYLYFYKNDWGPAGQVGHLWFSLIDELKDVVGLYNTAVSAQNNVEDWLTGGLASALQANVELIKGTISADIAKLATSNIDFFEVFAPPIASKPYEADIINWWWADIAHQHRTTEFARCLWEKSEGNPAFRAYTLGYLTHMATDIVGHPYINLIAGGPYRNHWRRHNFVERIYDTHFWKKQKGENLLESACHKLVHFAGYYPDQPEIPKNLCDFLSECYQETYKTLNISSGIPTSGDVNEMYQIYYKYLLGATDNSLLNLPKPPDDFDWFDLDVWIQQKLKSVLDRQPNLGRAPTIRIDDPKSWKSFLAGLLSYLIWLAELATMIATILVAVAARIATTPARYLLWKLSLVLYQLYDMSRLALVMAGYVHPTPDQVDKYFGGITSPDYNTFQEVGTPFLHITNVEQTYHLVHPYSMDYGSSVRLESPRCRIMKNHVEYGDATNLFFGKKISGITSNDVAGLCTYQDMPIASIPEFGALLCNQFQINRGVFLPNFNLDGDRGYAWPTWIARDPKPWSTASFVFCP</sequence>
<keyword evidence="1" id="KW-0812">Transmembrane</keyword>
<reference evidence="3 5" key="1">
    <citation type="journal article" date="2020" name="Microorganisms">
        <title>Reliable Identification of Environmental Pseudomonas Isolates Using the rpoD Gene.</title>
        <authorList>
            <consortium name="The Broad Institute Genome Sequencing Platform"/>
            <person name="Girard L."/>
            <person name="Lood C."/>
            <person name="Rokni-Zadeh H."/>
            <person name="van Noort V."/>
            <person name="Lavigne R."/>
            <person name="De Mot R."/>
        </authorList>
    </citation>
    <scope>NUCLEOTIDE SEQUENCE</scope>
    <source>
        <strain evidence="3 5">SWRI153</strain>
    </source>
</reference>
<evidence type="ECO:0000313" key="5">
    <source>
        <dbReference type="Proteomes" id="UP000648816"/>
    </source>
</evidence>
<protein>
    <submittedName>
        <fullName evidence="3">Zinc dependent phospholipase C family protein</fullName>
    </submittedName>
</protein>
<feature type="transmembrane region" description="Helical" evidence="1">
    <location>
        <begin position="346"/>
        <end position="371"/>
    </location>
</feature>
<dbReference type="EMBL" id="JABWQP020000013">
    <property type="protein sequence ID" value="MBV4488143.1"/>
    <property type="molecule type" value="Genomic_DNA"/>
</dbReference>
<accession>A0A923JH39</accession>
<dbReference type="AlphaFoldDB" id="A0A923JH39"/>
<keyword evidence="1" id="KW-1133">Transmembrane helix</keyword>
<name>A0A923JH39_9PSED</name>
<proteinExistence type="predicted"/>
<keyword evidence="1" id="KW-0472">Membrane</keyword>
<organism evidence="3">
    <name type="scientific">Pseudomonas khorasanensis</name>
    <dbReference type="NCBI Taxonomy" id="2745508"/>
    <lineage>
        <taxon>Bacteria</taxon>
        <taxon>Pseudomonadati</taxon>
        <taxon>Pseudomonadota</taxon>
        <taxon>Gammaproteobacteria</taxon>
        <taxon>Pseudomonadales</taxon>
        <taxon>Pseudomonadaceae</taxon>
        <taxon>Pseudomonas</taxon>
    </lineage>
</organism>
<comment type="caution">
    <text evidence="3">The sequence shown here is derived from an EMBL/GenBank/DDBJ whole genome shotgun (WGS) entry which is preliminary data.</text>
</comment>